<evidence type="ECO:0000256" key="13">
    <source>
        <dbReference type="ARBA" id="ARBA00023228"/>
    </source>
</evidence>
<proteinExistence type="inferred from homology"/>
<evidence type="ECO:0000256" key="3">
    <source>
        <dbReference type="ARBA" id="ARBA00022448"/>
    </source>
</evidence>
<feature type="transmembrane region" description="Helical" evidence="16">
    <location>
        <begin position="567"/>
        <end position="587"/>
    </location>
</feature>
<protein>
    <submittedName>
        <fullName evidence="18">Putative amino acid permease F13H10.3</fullName>
    </submittedName>
</protein>
<keyword evidence="11" id="KW-1015">Disulfide bond</keyword>
<keyword evidence="5" id="KW-0479">Metal-binding</keyword>
<keyword evidence="8 16" id="KW-1133">Transmembrane helix</keyword>
<feature type="compositionally biased region" description="Polar residues" evidence="15">
    <location>
        <begin position="10"/>
        <end position="33"/>
    </location>
</feature>
<evidence type="ECO:0000313" key="18">
    <source>
        <dbReference type="EMBL" id="KYM87302.1"/>
    </source>
</evidence>
<accession>A0A195BPC1</accession>
<keyword evidence="7" id="KW-0029">Amino-acid transport</keyword>
<keyword evidence="9" id="KW-0915">Sodium</keyword>
<evidence type="ECO:0000256" key="12">
    <source>
        <dbReference type="ARBA" id="ARBA00023180"/>
    </source>
</evidence>
<dbReference type="InterPro" id="IPR013057">
    <property type="entry name" value="AA_transpt_TM"/>
</dbReference>
<evidence type="ECO:0000256" key="5">
    <source>
        <dbReference type="ARBA" id="ARBA00022723"/>
    </source>
</evidence>
<evidence type="ECO:0000256" key="7">
    <source>
        <dbReference type="ARBA" id="ARBA00022970"/>
    </source>
</evidence>
<feature type="transmembrane region" description="Helical" evidence="16">
    <location>
        <begin position="506"/>
        <end position="528"/>
    </location>
</feature>
<feature type="domain" description="Amino acid transporter transmembrane" evidence="17">
    <location>
        <begin position="149"/>
        <end position="270"/>
    </location>
</feature>
<name>A0A195BPC1_9HYME</name>
<evidence type="ECO:0000256" key="2">
    <source>
        <dbReference type="ARBA" id="ARBA00004155"/>
    </source>
</evidence>
<keyword evidence="6" id="KW-0967">Endosome</keyword>
<organism evidence="18 19">
    <name type="scientific">Atta colombica</name>
    <dbReference type="NCBI Taxonomy" id="520822"/>
    <lineage>
        <taxon>Eukaryota</taxon>
        <taxon>Metazoa</taxon>
        <taxon>Ecdysozoa</taxon>
        <taxon>Arthropoda</taxon>
        <taxon>Hexapoda</taxon>
        <taxon>Insecta</taxon>
        <taxon>Pterygota</taxon>
        <taxon>Neoptera</taxon>
        <taxon>Endopterygota</taxon>
        <taxon>Hymenoptera</taxon>
        <taxon>Apocrita</taxon>
        <taxon>Aculeata</taxon>
        <taxon>Formicoidea</taxon>
        <taxon>Formicidae</taxon>
        <taxon>Myrmicinae</taxon>
        <taxon>Atta</taxon>
    </lineage>
</organism>
<dbReference type="GO" id="GO:0005765">
    <property type="term" value="C:lysosomal membrane"/>
    <property type="evidence" value="ECO:0007669"/>
    <property type="project" value="UniProtKB-SubCell"/>
</dbReference>
<feature type="transmembrane region" description="Helical" evidence="16">
    <location>
        <begin position="229"/>
        <end position="248"/>
    </location>
</feature>
<feature type="transmembrane region" description="Helical" evidence="16">
    <location>
        <begin position="151"/>
        <end position="172"/>
    </location>
</feature>
<dbReference type="Proteomes" id="UP000078540">
    <property type="component" value="Unassembled WGS sequence"/>
</dbReference>
<keyword evidence="19" id="KW-1185">Reference proteome</keyword>
<feature type="domain" description="Amino acid transporter transmembrane" evidence="17">
    <location>
        <begin position="322"/>
        <end position="561"/>
    </location>
</feature>
<dbReference type="AlphaFoldDB" id="A0A195BPC1"/>
<keyword evidence="12" id="KW-0325">Glycoprotein</keyword>
<feature type="transmembrane region" description="Helical" evidence="16">
    <location>
        <begin position="178"/>
        <end position="197"/>
    </location>
</feature>
<evidence type="ECO:0000259" key="17">
    <source>
        <dbReference type="Pfam" id="PF01490"/>
    </source>
</evidence>
<sequence length="590" mass="66452">MYKIRVYPGSDSSLTRDSGSESTPLLSSESRTSPELVIFDDSDTSDLDPSPASCSLIYGSIDSSYNTILATPKRPIPSTKNSELFISTMANSPCTVSEKNYEPRNVNLTLMNENSNTKKVHEIDFVPGPLQFQPDIIQASCKDLKPKQSSLVTIFSIWNTILGSSLLTMPWGITMAGFFPGIILNLLMSGLCLYTAYRLVVAHAYHGGGSDVEVLDLCRIYLGKWAEHIARIFSIAVLLGATIAYWILMANFLYNSVNFIYDSIAGWSTHRIQSFNLFLENNVSTEVLSFRFTVLCPKEQDNNTIVTYEKTYDMLGPAWDLRNTVPMFLALLIFPLLNFNSTTFFTKFNSLGTVSVMYLIIFVIIKSASWGINMDQVEWTISWVIRPTFPALTGLLAMSFFIHNIVINIMQNNRNQEKNGRDLTIAYFLVTLTYIIIGVGFFMCFPLSKSCIEDNLLNNFQKWDGLTIGARILLLFQLVTVYPLLAYVLRIQLLSWIWKRASNRSLVLFINLVLVFICIIFATFVPYIGTIVRYTGALSGLIYVFTFPNLLHLSILKKEGKLGICSILFHLAIPVIGFSNLIAQFFITDH</sequence>
<comment type="similarity">
    <text evidence="14">Belongs to the amino acid/polyamine transporter 2 family. SLC38A9 subfamily.</text>
</comment>
<evidence type="ECO:0000256" key="14">
    <source>
        <dbReference type="ARBA" id="ARBA00038442"/>
    </source>
</evidence>
<keyword evidence="4 16" id="KW-0812">Transmembrane</keyword>
<keyword evidence="13" id="KW-0458">Lysosome</keyword>
<reference evidence="18 19" key="1">
    <citation type="submission" date="2015-09" db="EMBL/GenBank/DDBJ databases">
        <title>Atta colombica WGS genome.</title>
        <authorList>
            <person name="Nygaard S."/>
            <person name="Hu H."/>
            <person name="Boomsma J."/>
            <person name="Zhang G."/>
        </authorList>
    </citation>
    <scope>NUCLEOTIDE SEQUENCE [LARGE SCALE GENOMIC DNA]</scope>
    <source>
        <strain evidence="18">Treedump-2</strain>
        <tissue evidence="18">Whole body</tissue>
    </source>
</reference>
<feature type="transmembrane region" description="Helical" evidence="16">
    <location>
        <begin position="351"/>
        <end position="372"/>
    </location>
</feature>
<gene>
    <name evidence="18" type="ORF">ALC53_03488</name>
</gene>
<dbReference type="GO" id="GO:0031902">
    <property type="term" value="C:late endosome membrane"/>
    <property type="evidence" value="ECO:0007669"/>
    <property type="project" value="UniProtKB-SubCell"/>
</dbReference>
<keyword evidence="3" id="KW-0813">Transport</keyword>
<feature type="transmembrane region" description="Helical" evidence="16">
    <location>
        <begin position="534"/>
        <end position="555"/>
    </location>
</feature>
<dbReference type="GO" id="GO:0015179">
    <property type="term" value="F:L-amino acid transmembrane transporter activity"/>
    <property type="evidence" value="ECO:0007669"/>
    <property type="project" value="TreeGrafter"/>
</dbReference>
<dbReference type="PANTHER" id="PTHR22950:SF244">
    <property type="entry name" value="NEUTRAL AMINO ACID TRANSPORTER 9"/>
    <property type="match status" value="1"/>
</dbReference>
<dbReference type="STRING" id="520822.A0A195BPC1"/>
<feature type="transmembrane region" description="Helical" evidence="16">
    <location>
        <begin position="392"/>
        <end position="411"/>
    </location>
</feature>
<feature type="transmembrane region" description="Helical" evidence="16">
    <location>
        <begin position="423"/>
        <end position="448"/>
    </location>
</feature>
<evidence type="ECO:0000256" key="9">
    <source>
        <dbReference type="ARBA" id="ARBA00023053"/>
    </source>
</evidence>
<evidence type="ECO:0000256" key="11">
    <source>
        <dbReference type="ARBA" id="ARBA00023157"/>
    </source>
</evidence>
<evidence type="ECO:0000313" key="19">
    <source>
        <dbReference type="Proteomes" id="UP000078540"/>
    </source>
</evidence>
<dbReference type="EMBL" id="KQ976433">
    <property type="protein sequence ID" value="KYM87302.1"/>
    <property type="molecule type" value="Genomic_DNA"/>
</dbReference>
<dbReference type="GO" id="GO:0046872">
    <property type="term" value="F:metal ion binding"/>
    <property type="evidence" value="ECO:0007669"/>
    <property type="project" value="UniProtKB-KW"/>
</dbReference>
<dbReference type="Pfam" id="PF01490">
    <property type="entry name" value="Aa_trans"/>
    <property type="match status" value="2"/>
</dbReference>
<evidence type="ECO:0000256" key="15">
    <source>
        <dbReference type="SAM" id="MobiDB-lite"/>
    </source>
</evidence>
<evidence type="ECO:0000256" key="8">
    <source>
        <dbReference type="ARBA" id="ARBA00022989"/>
    </source>
</evidence>
<feature type="transmembrane region" description="Helical" evidence="16">
    <location>
        <begin position="468"/>
        <end position="485"/>
    </location>
</feature>
<feature type="transmembrane region" description="Helical" evidence="16">
    <location>
        <begin position="321"/>
        <end position="339"/>
    </location>
</feature>
<evidence type="ECO:0000256" key="10">
    <source>
        <dbReference type="ARBA" id="ARBA00023136"/>
    </source>
</evidence>
<comment type="subcellular location">
    <subcellularLocation>
        <location evidence="1">Late endosome membrane</location>
        <topology evidence="1">Multi-pass membrane protein</topology>
    </subcellularLocation>
    <subcellularLocation>
        <location evidence="2">Lysosome membrane</location>
        <topology evidence="2">Multi-pass membrane protein</topology>
    </subcellularLocation>
</comment>
<evidence type="ECO:0000256" key="6">
    <source>
        <dbReference type="ARBA" id="ARBA00022753"/>
    </source>
</evidence>
<dbReference type="PANTHER" id="PTHR22950">
    <property type="entry name" value="AMINO ACID TRANSPORTER"/>
    <property type="match status" value="1"/>
</dbReference>
<evidence type="ECO:0000256" key="16">
    <source>
        <dbReference type="SAM" id="Phobius"/>
    </source>
</evidence>
<evidence type="ECO:0000256" key="4">
    <source>
        <dbReference type="ARBA" id="ARBA00022692"/>
    </source>
</evidence>
<feature type="region of interest" description="Disordered" evidence="15">
    <location>
        <begin position="1"/>
        <end position="33"/>
    </location>
</feature>
<evidence type="ECO:0000256" key="1">
    <source>
        <dbReference type="ARBA" id="ARBA00004107"/>
    </source>
</evidence>
<keyword evidence="10 16" id="KW-0472">Membrane</keyword>